<evidence type="ECO:0000259" key="1">
    <source>
        <dbReference type="Pfam" id="PF01636"/>
    </source>
</evidence>
<name>A0A927N6D6_9ACTN</name>
<keyword evidence="2" id="KW-0808">Transferase</keyword>
<evidence type="ECO:0000313" key="3">
    <source>
        <dbReference type="Proteomes" id="UP000638648"/>
    </source>
</evidence>
<dbReference type="RefSeq" id="WP_192755882.1">
    <property type="nucleotide sequence ID" value="NZ_BAABJL010000239.1"/>
</dbReference>
<dbReference type="InterPro" id="IPR002575">
    <property type="entry name" value="Aminoglycoside_PTrfase"/>
</dbReference>
<protein>
    <submittedName>
        <fullName evidence="2">Ser/Thr protein kinase RdoA (MazF antagonist)</fullName>
    </submittedName>
</protein>
<proteinExistence type="predicted"/>
<dbReference type="Proteomes" id="UP000638648">
    <property type="component" value="Unassembled WGS sequence"/>
</dbReference>
<gene>
    <name evidence="2" type="ORF">HEB94_009772</name>
</gene>
<dbReference type="EMBL" id="JADBEM010000001">
    <property type="protein sequence ID" value="MBE1612924.1"/>
    <property type="molecule type" value="Genomic_DNA"/>
</dbReference>
<dbReference type="Pfam" id="PF01636">
    <property type="entry name" value="APH"/>
    <property type="match status" value="1"/>
</dbReference>
<feature type="domain" description="Aminoglycoside phosphotransferase" evidence="1">
    <location>
        <begin position="27"/>
        <end position="260"/>
    </location>
</feature>
<dbReference type="AlphaFoldDB" id="A0A927N6D6"/>
<keyword evidence="3" id="KW-1185">Reference proteome</keyword>
<reference evidence="2" key="1">
    <citation type="submission" date="2020-10" db="EMBL/GenBank/DDBJ databases">
        <title>Sequencing the genomes of 1000 actinobacteria strains.</title>
        <authorList>
            <person name="Klenk H.-P."/>
        </authorList>
    </citation>
    <scope>NUCLEOTIDE SEQUENCE</scope>
    <source>
        <strain evidence="2">DSM 45354</strain>
    </source>
</reference>
<comment type="caution">
    <text evidence="2">The sequence shown here is derived from an EMBL/GenBank/DDBJ whole genome shotgun (WGS) entry which is preliminary data.</text>
</comment>
<sequence>MRKPDVDLRALDRLLAVVFGSSVEYTCRRTATGSSTQVYRVDRGTGTFYVRIAESAGDSFAPEVALHRALRTAGANVPAVVHYEPFCASLARSVMVTTEIAGGPMNRSTPGAAAAKIGRGAGRDLARIHGVAVQGFGWIMREHATPGWPLRAEHATYASYVDPASVGDPLLGIGFDLAQAQRVESLLEEAIAVGPAAGVGRVAHGDFDTSHIFQSRALYTGLIDFGEIRGTDYTFDFATLILSSDEHHPASQIRRHVEAGYSEIRALPEDHERRLYLACILSATHRLCGWFRRDGPDAARGPFFRWIRDRLADLLDSERLAVRD</sequence>
<keyword evidence="2" id="KW-0418">Kinase</keyword>
<dbReference type="Gene3D" id="3.30.200.150">
    <property type="match status" value="1"/>
</dbReference>
<accession>A0A927N6D6</accession>
<dbReference type="Gene3D" id="3.90.1200.10">
    <property type="match status" value="1"/>
</dbReference>
<dbReference type="GO" id="GO:0016301">
    <property type="term" value="F:kinase activity"/>
    <property type="evidence" value="ECO:0007669"/>
    <property type="project" value="UniProtKB-KW"/>
</dbReference>
<dbReference type="SUPFAM" id="SSF56112">
    <property type="entry name" value="Protein kinase-like (PK-like)"/>
    <property type="match status" value="1"/>
</dbReference>
<dbReference type="InterPro" id="IPR011009">
    <property type="entry name" value="Kinase-like_dom_sf"/>
</dbReference>
<organism evidence="2 3">
    <name type="scientific">Actinopolymorpha pittospori</name>
    <dbReference type="NCBI Taxonomy" id="648752"/>
    <lineage>
        <taxon>Bacteria</taxon>
        <taxon>Bacillati</taxon>
        <taxon>Actinomycetota</taxon>
        <taxon>Actinomycetes</taxon>
        <taxon>Propionibacteriales</taxon>
        <taxon>Actinopolymorphaceae</taxon>
        <taxon>Actinopolymorpha</taxon>
    </lineage>
</organism>
<evidence type="ECO:0000313" key="2">
    <source>
        <dbReference type="EMBL" id="MBE1612924.1"/>
    </source>
</evidence>